<dbReference type="PRINTS" id="PR00700">
    <property type="entry name" value="PRTYPHPHTASE"/>
</dbReference>
<evidence type="ECO:0000256" key="2">
    <source>
        <dbReference type="ARBA" id="ARBA00022801"/>
    </source>
</evidence>
<evidence type="ECO:0000259" key="5">
    <source>
        <dbReference type="PROSITE" id="PS50055"/>
    </source>
</evidence>
<dbReference type="InterPro" id="IPR050348">
    <property type="entry name" value="Protein-Tyr_Phosphatase"/>
</dbReference>
<dbReference type="SUPFAM" id="SSF52799">
    <property type="entry name" value="(Phosphotyrosine protein) phosphatases II"/>
    <property type="match status" value="2"/>
</dbReference>
<feature type="domain" description="Tyrosine specific protein phosphatases" evidence="6">
    <location>
        <begin position="249"/>
        <end position="326"/>
    </location>
</feature>
<name>A0AAN9FYU5_9CAEN</name>
<evidence type="ECO:0000313" key="8">
    <source>
        <dbReference type="Proteomes" id="UP001374579"/>
    </source>
</evidence>
<dbReference type="AlphaFoldDB" id="A0AAN9FYU5"/>
<dbReference type="InterPro" id="IPR000387">
    <property type="entry name" value="Tyr_Pase_dom"/>
</dbReference>
<sequence length="345" mass="39808">MNKLHEQHDFDIFNVVKDMRDDRCHMIQTKSQYCVLHEAILEAYTSRNSRLRLETFDSAFKHPVDPNDTHDRIDGEFNGLKQMKVLMQKPSHKEAEKQENINKNRFVDVLPDDSQLVPLTVPMDGRNEYINAVFMPTLQRQEGYILTQLPLSDTIVDLWRLVAGHDVSTIVSFGGEMDEVENKNCYWPRQIGQSQTYGPISIRLTSLSTLGQHLLKYSLSVHCQGMTEPREVELLHLSEWRGEIPSSIPDLVRLVHIVLSTRSPQDKSVSPVLLQCGNGATKSGMFHALCDVIRRMTSDRVIDVYMVVRKMQVVRPQCVTSQVQYRCIYKALQEYKKNRDIYSNL</sequence>
<dbReference type="EMBL" id="JBAMIC010001739">
    <property type="protein sequence ID" value="KAK7089431.1"/>
    <property type="molecule type" value="Genomic_DNA"/>
</dbReference>
<organism evidence="7 8">
    <name type="scientific">Littorina saxatilis</name>
    <dbReference type="NCBI Taxonomy" id="31220"/>
    <lineage>
        <taxon>Eukaryota</taxon>
        <taxon>Metazoa</taxon>
        <taxon>Spiralia</taxon>
        <taxon>Lophotrochozoa</taxon>
        <taxon>Mollusca</taxon>
        <taxon>Gastropoda</taxon>
        <taxon>Caenogastropoda</taxon>
        <taxon>Littorinimorpha</taxon>
        <taxon>Littorinoidea</taxon>
        <taxon>Littorinidae</taxon>
        <taxon>Littorina</taxon>
    </lineage>
</organism>
<dbReference type="EC" id="3.1.3.48" evidence="1"/>
<evidence type="ECO:0000256" key="1">
    <source>
        <dbReference type="ARBA" id="ARBA00013064"/>
    </source>
</evidence>
<dbReference type="PROSITE" id="PS50056">
    <property type="entry name" value="TYR_PHOSPHATASE_2"/>
    <property type="match status" value="1"/>
</dbReference>
<dbReference type="PANTHER" id="PTHR19134">
    <property type="entry name" value="RECEPTOR-TYPE TYROSINE-PROTEIN PHOSPHATASE"/>
    <property type="match status" value="1"/>
</dbReference>
<dbReference type="InterPro" id="IPR000242">
    <property type="entry name" value="PTP_cat"/>
</dbReference>
<dbReference type="PANTHER" id="PTHR19134:SF449">
    <property type="entry name" value="TYROSINE-PROTEIN PHOSPHATASE 1"/>
    <property type="match status" value="1"/>
</dbReference>
<comment type="caution">
    <text evidence="7">The sequence shown here is derived from an EMBL/GenBank/DDBJ whole genome shotgun (WGS) entry which is preliminary data.</text>
</comment>
<dbReference type="PROSITE" id="PS50055">
    <property type="entry name" value="TYR_PHOSPHATASE_PTP"/>
    <property type="match status" value="1"/>
</dbReference>
<evidence type="ECO:0000313" key="7">
    <source>
        <dbReference type="EMBL" id="KAK7089431.1"/>
    </source>
</evidence>
<keyword evidence="8" id="KW-1185">Reference proteome</keyword>
<dbReference type="InterPro" id="IPR003595">
    <property type="entry name" value="Tyr_Pase_cat"/>
</dbReference>
<dbReference type="CDD" id="cd00047">
    <property type="entry name" value="PTPc"/>
    <property type="match status" value="1"/>
</dbReference>
<dbReference type="GO" id="GO:0004725">
    <property type="term" value="F:protein tyrosine phosphatase activity"/>
    <property type="evidence" value="ECO:0007669"/>
    <property type="project" value="UniProtKB-EC"/>
</dbReference>
<feature type="domain" description="Tyrosine-protein phosphatase" evidence="5">
    <location>
        <begin position="73"/>
        <end position="335"/>
    </location>
</feature>
<evidence type="ECO:0000256" key="3">
    <source>
        <dbReference type="ARBA" id="ARBA00022912"/>
    </source>
</evidence>
<comment type="catalytic activity">
    <reaction evidence="4">
        <text>O-phospho-L-tyrosyl-[protein] + H2O = L-tyrosyl-[protein] + phosphate</text>
        <dbReference type="Rhea" id="RHEA:10684"/>
        <dbReference type="Rhea" id="RHEA-COMP:10136"/>
        <dbReference type="Rhea" id="RHEA-COMP:20101"/>
        <dbReference type="ChEBI" id="CHEBI:15377"/>
        <dbReference type="ChEBI" id="CHEBI:43474"/>
        <dbReference type="ChEBI" id="CHEBI:46858"/>
        <dbReference type="ChEBI" id="CHEBI:61978"/>
        <dbReference type="EC" id="3.1.3.48"/>
    </reaction>
</comment>
<keyword evidence="2" id="KW-0378">Hydrolase</keyword>
<accession>A0AAN9FYU5</accession>
<dbReference type="SMART" id="SM00194">
    <property type="entry name" value="PTPc"/>
    <property type="match status" value="1"/>
</dbReference>
<dbReference type="Pfam" id="PF00102">
    <property type="entry name" value="Y_phosphatase"/>
    <property type="match status" value="2"/>
</dbReference>
<dbReference type="Proteomes" id="UP001374579">
    <property type="component" value="Unassembled WGS sequence"/>
</dbReference>
<dbReference type="Gene3D" id="3.90.190.10">
    <property type="entry name" value="Protein tyrosine phosphatase superfamily"/>
    <property type="match status" value="2"/>
</dbReference>
<dbReference type="SMART" id="SM00404">
    <property type="entry name" value="PTPc_motif"/>
    <property type="match status" value="1"/>
</dbReference>
<evidence type="ECO:0000256" key="4">
    <source>
        <dbReference type="ARBA" id="ARBA00051722"/>
    </source>
</evidence>
<reference evidence="7 8" key="1">
    <citation type="submission" date="2024-02" db="EMBL/GenBank/DDBJ databases">
        <title>Chromosome-scale genome assembly of the rough periwinkle Littorina saxatilis.</title>
        <authorList>
            <person name="De Jode A."/>
            <person name="Faria R."/>
            <person name="Formenti G."/>
            <person name="Sims Y."/>
            <person name="Smith T.P."/>
            <person name="Tracey A."/>
            <person name="Wood J.M.D."/>
            <person name="Zagrodzka Z.B."/>
            <person name="Johannesson K."/>
            <person name="Butlin R.K."/>
            <person name="Leder E.H."/>
        </authorList>
    </citation>
    <scope>NUCLEOTIDE SEQUENCE [LARGE SCALE GENOMIC DNA]</scope>
    <source>
        <strain evidence="7">Snail1</strain>
        <tissue evidence="7">Muscle</tissue>
    </source>
</reference>
<keyword evidence="3" id="KW-0904">Protein phosphatase</keyword>
<protein>
    <recommendedName>
        <fullName evidence="1">protein-tyrosine-phosphatase</fullName>
        <ecNumber evidence="1">3.1.3.48</ecNumber>
    </recommendedName>
</protein>
<dbReference type="InterPro" id="IPR029021">
    <property type="entry name" value="Prot-tyrosine_phosphatase-like"/>
</dbReference>
<proteinExistence type="predicted"/>
<dbReference type="FunFam" id="3.90.190.10:FF:000102">
    <property type="entry name" value="Receptor-type tyrosine-protein phosphatase"/>
    <property type="match status" value="1"/>
</dbReference>
<gene>
    <name evidence="7" type="ORF">V1264_024342</name>
</gene>
<evidence type="ECO:0000259" key="6">
    <source>
        <dbReference type="PROSITE" id="PS50056"/>
    </source>
</evidence>